<proteinExistence type="predicted"/>
<sequence>MDRQNQIQIMSTESLSFTEGLFFCRYFKIIKRAPYETTNQLKNRTKKDPNIVRVCIF</sequence>
<gene>
    <name evidence="1" type="ORF">B0H99_103276</name>
</gene>
<reference evidence="1 2" key="1">
    <citation type="submission" date="2018-03" db="EMBL/GenBank/DDBJ databases">
        <title>Genomic Encyclopedia of Type Strains, Phase III (KMG-III): the genomes of soil and plant-associated and newly described type strains.</title>
        <authorList>
            <person name="Whitman W."/>
        </authorList>
    </citation>
    <scope>NUCLEOTIDE SEQUENCE [LARGE SCALE GENOMIC DNA]</scope>
    <source>
        <strain evidence="1 2">CGMCC 1.12259</strain>
    </source>
</reference>
<dbReference type="AlphaFoldDB" id="A0A2P8H4J9"/>
<name>A0A2P8H4J9_9BACL</name>
<evidence type="ECO:0000313" key="2">
    <source>
        <dbReference type="Proteomes" id="UP000242682"/>
    </source>
</evidence>
<evidence type="ECO:0000313" key="1">
    <source>
        <dbReference type="EMBL" id="PSL41142.1"/>
    </source>
</evidence>
<accession>A0A2P8H4J9</accession>
<protein>
    <submittedName>
        <fullName evidence="1">Uncharacterized protein</fullName>
    </submittedName>
</protein>
<dbReference type="Proteomes" id="UP000242682">
    <property type="component" value="Unassembled WGS sequence"/>
</dbReference>
<dbReference type="EMBL" id="PYAT01000003">
    <property type="protein sequence ID" value="PSL41142.1"/>
    <property type="molecule type" value="Genomic_DNA"/>
</dbReference>
<organism evidence="1 2">
    <name type="scientific">Planomicrobium soli</name>
    <dbReference type="NCBI Taxonomy" id="1176648"/>
    <lineage>
        <taxon>Bacteria</taxon>
        <taxon>Bacillati</taxon>
        <taxon>Bacillota</taxon>
        <taxon>Bacilli</taxon>
        <taxon>Bacillales</taxon>
        <taxon>Caryophanaceae</taxon>
        <taxon>Planomicrobium</taxon>
    </lineage>
</organism>
<keyword evidence="2" id="KW-1185">Reference proteome</keyword>
<comment type="caution">
    <text evidence="1">The sequence shown here is derived from an EMBL/GenBank/DDBJ whole genome shotgun (WGS) entry which is preliminary data.</text>
</comment>